<feature type="compositionally biased region" description="Basic and acidic residues" evidence="1">
    <location>
        <begin position="72"/>
        <end position="87"/>
    </location>
</feature>
<organism evidence="2 3">
    <name type="scientific">Thermomonospora echinospora</name>
    <dbReference type="NCBI Taxonomy" id="1992"/>
    <lineage>
        <taxon>Bacteria</taxon>
        <taxon>Bacillati</taxon>
        <taxon>Actinomycetota</taxon>
        <taxon>Actinomycetes</taxon>
        <taxon>Streptosporangiales</taxon>
        <taxon>Thermomonosporaceae</taxon>
        <taxon>Thermomonospora</taxon>
    </lineage>
</organism>
<feature type="compositionally biased region" description="Low complexity" evidence="1">
    <location>
        <begin position="52"/>
        <end position="65"/>
    </location>
</feature>
<feature type="region of interest" description="Disordered" evidence="1">
    <location>
        <begin position="52"/>
        <end position="87"/>
    </location>
</feature>
<sequence length="151" mass="15484">MYVDCVILSSRWAPRRGGTLVTVLVALLAMAATLHAGHHLAFRLTAASQQTTASAPAPGSAAPSADEATAPRSEEPSPHSPVDEDHHVCGATTPAGVFLMPAPTLASWTLSVDQIACAFPLVSWVTGRAADPARPGAGGLALLQLLSISRT</sequence>
<evidence type="ECO:0000313" key="3">
    <source>
        <dbReference type="Proteomes" id="UP000236723"/>
    </source>
</evidence>
<gene>
    <name evidence="2" type="ORF">SAMN04489712_105446</name>
</gene>
<evidence type="ECO:0000256" key="1">
    <source>
        <dbReference type="SAM" id="MobiDB-lite"/>
    </source>
</evidence>
<evidence type="ECO:0000313" key="2">
    <source>
        <dbReference type="EMBL" id="SEG47889.1"/>
    </source>
</evidence>
<proteinExistence type="predicted"/>
<dbReference type="Proteomes" id="UP000236723">
    <property type="component" value="Unassembled WGS sequence"/>
</dbReference>
<dbReference type="EMBL" id="FNVO01000005">
    <property type="protein sequence ID" value="SEG47889.1"/>
    <property type="molecule type" value="Genomic_DNA"/>
</dbReference>
<keyword evidence="3" id="KW-1185">Reference proteome</keyword>
<accession>A0A1H6AGI8</accession>
<reference evidence="3" key="1">
    <citation type="submission" date="2016-10" db="EMBL/GenBank/DDBJ databases">
        <authorList>
            <person name="Varghese N."/>
            <person name="Submissions S."/>
        </authorList>
    </citation>
    <scope>NUCLEOTIDE SEQUENCE [LARGE SCALE GENOMIC DNA]</scope>
    <source>
        <strain evidence="3">DSM 43163</strain>
    </source>
</reference>
<dbReference type="AlphaFoldDB" id="A0A1H6AGI8"/>
<protein>
    <submittedName>
        <fullName evidence="2">Uncharacterized protein</fullName>
    </submittedName>
</protein>
<name>A0A1H6AGI8_9ACTN</name>